<organism evidence="7 8">
    <name type="scientific">Candidatus Mycolicibacterium alkanivorans</name>
    <dbReference type="NCBI Taxonomy" id="2954114"/>
    <lineage>
        <taxon>Bacteria</taxon>
        <taxon>Bacillati</taxon>
        <taxon>Actinomycetota</taxon>
        <taxon>Actinomycetes</taxon>
        <taxon>Mycobacteriales</taxon>
        <taxon>Mycobacteriaceae</taxon>
        <taxon>Mycolicibacterium</taxon>
    </lineage>
</organism>
<name>A0ABS9YUE2_9MYCO</name>
<reference evidence="7" key="1">
    <citation type="journal article" date="2022" name="ISME J.">
        <title>Identification of active gaseous-alkane degraders at natural gas seeps.</title>
        <authorList>
            <person name="Farhan Ul Haque M."/>
            <person name="Hernandez M."/>
            <person name="Crombie A.T."/>
            <person name="Murrell J.C."/>
        </authorList>
    </citation>
    <scope>NUCLEOTIDE SEQUENCE</scope>
    <source>
        <strain evidence="7">ANDR5</strain>
    </source>
</reference>
<dbReference type="InterPro" id="IPR009057">
    <property type="entry name" value="Homeodomain-like_sf"/>
</dbReference>
<dbReference type="PANTHER" id="PTHR47506:SF1">
    <property type="entry name" value="HTH-TYPE TRANSCRIPTIONAL REGULATOR YJDC"/>
    <property type="match status" value="1"/>
</dbReference>
<evidence type="ECO:0000256" key="5">
    <source>
        <dbReference type="SAM" id="MobiDB-lite"/>
    </source>
</evidence>
<dbReference type="SUPFAM" id="SSF46689">
    <property type="entry name" value="Homeodomain-like"/>
    <property type="match status" value="1"/>
</dbReference>
<accession>A0ABS9YUE2</accession>
<dbReference type="Pfam" id="PF00440">
    <property type="entry name" value="TetR_N"/>
    <property type="match status" value="1"/>
</dbReference>
<dbReference type="PROSITE" id="PS50977">
    <property type="entry name" value="HTH_TETR_2"/>
    <property type="match status" value="1"/>
</dbReference>
<dbReference type="Pfam" id="PF16925">
    <property type="entry name" value="TetR_C_13"/>
    <property type="match status" value="1"/>
</dbReference>
<evidence type="ECO:0000256" key="1">
    <source>
        <dbReference type="ARBA" id="ARBA00023015"/>
    </source>
</evidence>
<proteinExistence type="predicted"/>
<dbReference type="EMBL" id="JAIVFL010000001">
    <property type="protein sequence ID" value="MCI4674805.1"/>
    <property type="molecule type" value="Genomic_DNA"/>
</dbReference>
<keyword evidence="1" id="KW-0805">Transcription regulation</keyword>
<protein>
    <submittedName>
        <fullName evidence="7">TetR/AcrR family transcriptional regulator</fullName>
    </submittedName>
</protein>
<dbReference type="Gene3D" id="1.10.357.10">
    <property type="entry name" value="Tetracycline Repressor, domain 2"/>
    <property type="match status" value="1"/>
</dbReference>
<dbReference type="PRINTS" id="PR00455">
    <property type="entry name" value="HTHTETR"/>
</dbReference>
<feature type="domain" description="HTH tetR-type" evidence="6">
    <location>
        <begin position="27"/>
        <end position="87"/>
    </location>
</feature>
<comment type="caution">
    <text evidence="7">The sequence shown here is derived from an EMBL/GenBank/DDBJ whole genome shotgun (WGS) entry which is preliminary data.</text>
</comment>
<dbReference type="PANTHER" id="PTHR47506">
    <property type="entry name" value="TRANSCRIPTIONAL REGULATORY PROTEIN"/>
    <property type="match status" value="1"/>
</dbReference>
<keyword evidence="8" id="KW-1185">Reference proteome</keyword>
<gene>
    <name evidence="7" type="ORF">K9U37_07760</name>
</gene>
<dbReference type="Proteomes" id="UP001139068">
    <property type="component" value="Unassembled WGS sequence"/>
</dbReference>
<dbReference type="InterPro" id="IPR001647">
    <property type="entry name" value="HTH_TetR"/>
</dbReference>
<dbReference type="InterPro" id="IPR011075">
    <property type="entry name" value="TetR_C"/>
</dbReference>
<evidence type="ECO:0000256" key="2">
    <source>
        <dbReference type="ARBA" id="ARBA00023125"/>
    </source>
</evidence>
<feature type="DNA-binding region" description="H-T-H motif" evidence="4">
    <location>
        <begin position="50"/>
        <end position="69"/>
    </location>
</feature>
<feature type="region of interest" description="Disordered" evidence="5">
    <location>
        <begin position="1"/>
        <end position="20"/>
    </location>
</feature>
<dbReference type="InterPro" id="IPR036271">
    <property type="entry name" value="Tet_transcr_reg_TetR-rel_C_sf"/>
</dbReference>
<keyword evidence="3" id="KW-0804">Transcription</keyword>
<evidence type="ECO:0000259" key="6">
    <source>
        <dbReference type="PROSITE" id="PS50977"/>
    </source>
</evidence>
<sequence>MEWQYQNPAMGGTHVPTTHTDLTAKGRRTRERIIEAAAQLLLEHGIDRTTMEQIQLAAGVSASQLYHYFDNKRDLLAAVIQSRTEITLANELLANMTSLADIRLWRDAVVLAAHRLGPRAGCPLATFAEQILDTDPELLDLIRDGLQRLTDLVANALEIMRDNGELRPDTDCQRLAVLIVTAYEGGLLVTQIQRTTAALQIALDSAISMIEAHTF</sequence>
<evidence type="ECO:0000256" key="4">
    <source>
        <dbReference type="PROSITE-ProRule" id="PRU00335"/>
    </source>
</evidence>
<keyword evidence="2 4" id="KW-0238">DNA-binding</keyword>
<evidence type="ECO:0000313" key="8">
    <source>
        <dbReference type="Proteomes" id="UP001139068"/>
    </source>
</evidence>
<evidence type="ECO:0000256" key="3">
    <source>
        <dbReference type="ARBA" id="ARBA00023163"/>
    </source>
</evidence>
<evidence type="ECO:0000313" key="7">
    <source>
        <dbReference type="EMBL" id="MCI4674805.1"/>
    </source>
</evidence>
<dbReference type="RefSeq" id="WP_243071193.1">
    <property type="nucleotide sequence ID" value="NZ_JAIVFL010000001.1"/>
</dbReference>
<dbReference type="SUPFAM" id="SSF48498">
    <property type="entry name" value="Tetracyclin repressor-like, C-terminal domain"/>
    <property type="match status" value="1"/>
</dbReference>